<dbReference type="EMBL" id="JACHEU010000001">
    <property type="protein sequence ID" value="MBB6012617.1"/>
    <property type="molecule type" value="Genomic_DNA"/>
</dbReference>
<proteinExistence type="predicted"/>
<evidence type="ECO:0000256" key="1">
    <source>
        <dbReference type="SAM" id="MobiDB-lite"/>
    </source>
</evidence>
<feature type="compositionally biased region" description="Low complexity" evidence="1">
    <location>
        <begin position="34"/>
        <end position="50"/>
    </location>
</feature>
<gene>
    <name evidence="3" type="ORF">HNR59_001962</name>
</gene>
<feature type="region of interest" description="Disordered" evidence="1">
    <location>
        <begin position="34"/>
        <end position="73"/>
    </location>
</feature>
<keyword evidence="4" id="KW-1185">Reference proteome</keyword>
<feature type="compositionally biased region" description="Basic and acidic residues" evidence="1">
    <location>
        <begin position="123"/>
        <end position="138"/>
    </location>
</feature>
<dbReference type="PROSITE" id="PS51257">
    <property type="entry name" value="PROKAR_LIPOPROTEIN"/>
    <property type="match status" value="1"/>
</dbReference>
<name>A0A7W9VW02_9HYPH</name>
<keyword evidence="2" id="KW-0732">Signal</keyword>
<dbReference type="Proteomes" id="UP000533306">
    <property type="component" value="Unassembled WGS sequence"/>
</dbReference>
<evidence type="ECO:0000313" key="4">
    <source>
        <dbReference type="Proteomes" id="UP000533306"/>
    </source>
</evidence>
<feature type="chain" id="PRO_5030681102" description="Lipoprotein" evidence="2">
    <location>
        <begin position="33"/>
        <end position="138"/>
    </location>
</feature>
<protein>
    <recommendedName>
        <fullName evidence="5">Lipoprotein</fullName>
    </recommendedName>
</protein>
<evidence type="ECO:0000256" key="2">
    <source>
        <dbReference type="SAM" id="SignalP"/>
    </source>
</evidence>
<dbReference type="AlphaFoldDB" id="A0A7W9VW02"/>
<accession>A0A7W9VW02</accession>
<sequence length="138" mass="13977">MTAGIEKAAGSRVRYFLAIAVAATALGLSACASNGPSGSSAQGASSLASGNVVGPRDTGSYPNLNIKPGQAAPQFTDAEAQAKLRQLNAERASAQNPARSKGVKDESAALRKLAATHGPDTLRQIEGKCDPALDPTCK</sequence>
<evidence type="ECO:0000313" key="3">
    <source>
        <dbReference type="EMBL" id="MBB6012617.1"/>
    </source>
</evidence>
<feature type="signal peptide" evidence="2">
    <location>
        <begin position="1"/>
        <end position="32"/>
    </location>
</feature>
<evidence type="ECO:0008006" key="5">
    <source>
        <dbReference type="Google" id="ProtNLM"/>
    </source>
</evidence>
<reference evidence="3 4" key="1">
    <citation type="submission" date="2020-08" db="EMBL/GenBank/DDBJ databases">
        <title>Genomic Encyclopedia of Type Strains, Phase IV (KMG-IV): sequencing the most valuable type-strain genomes for metagenomic binning, comparative biology and taxonomic classification.</title>
        <authorList>
            <person name="Goeker M."/>
        </authorList>
    </citation>
    <scope>NUCLEOTIDE SEQUENCE [LARGE SCALE GENOMIC DNA]</scope>
    <source>
        <strain evidence="3 4">DSM 11099</strain>
    </source>
</reference>
<feature type="region of interest" description="Disordered" evidence="1">
    <location>
        <begin position="114"/>
        <end position="138"/>
    </location>
</feature>
<dbReference type="RefSeq" id="WP_246374551.1">
    <property type="nucleotide sequence ID" value="NZ_JACHEU010000001.1"/>
</dbReference>
<comment type="caution">
    <text evidence="3">The sequence shown here is derived from an EMBL/GenBank/DDBJ whole genome shotgun (WGS) entry which is preliminary data.</text>
</comment>
<organism evidence="3 4">
    <name type="scientific">Aquamicrobium lusatiense</name>
    <dbReference type="NCBI Taxonomy" id="89772"/>
    <lineage>
        <taxon>Bacteria</taxon>
        <taxon>Pseudomonadati</taxon>
        <taxon>Pseudomonadota</taxon>
        <taxon>Alphaproteobacteria</taxon>
        <taxon>Hyphomicrobiales</taxon>
        <taxon>Phyllobacteriaceae</taxon>
        <taxon>Aquamicrobium</taxon>
    </lineage>
</organism>